<dbReference type="EMBL" id="GEDC01012260">
    <property type="protein sequence ID" value="JAS25038.1"/>
    <property type="molecule type" value="Transcribed_RNA"/>
</dbReference>
<keyword evidence="8" id="KW-0546">Nucleotide metabolism</keyword>
<dbReference type="AlphaFoldDB" id="A0A1B6DH97"/>
<proteinExistence type="inferred from homology"/>
<comment type="similarity">
    <text evidence="2">Belongs to the pyrimidine 5'-nucleotidase family.</text>
</comment>
<evidence type="ECO:0000256" key="5">
    <source>
        <dbReference type="ARBA" id="ARBA00022741"/>
    </source>
</evidence>
<keyword evidence="5" id="KW-0547">Nucleotide-binding</keyword>
<evidence type="ECO:0000256" key="3">
    <source>
        <dbReference type="ARBA" id="ARBA00012643"/>
    </source>
</evidence>
<evidence type="ECO:0000256" key="8">
    <source>
        <dbReference type="ARBA" id="ARBA00023080"/>
    </source>
</evidence>
<dbReference type="InterPro" id="IPR023214">
    <property type="entry name" value="HAD_sf"/>
</dbReference>
<gene>
    <name evidence="9" type="ORF">g.32801</name>
</gene>
<dbReference type="Gene3D" id="3.40.50.1000">
    <property type="entry name" value="HAD superfamily/HAD-like"/>
    <property type="match status" value="1"/>
</dbReference>
<evidence type="ECO:0000313" key="9">
    <source>
        <dbReference type="EMBL" id="JAS25038.1"/>
    </source>
</evidence>
<sequence>YGEKTKEFLDKYVVLLGKAETDEDKHNISLDWSKDHELLILGTKITPDNFRTAINKSNAQLRDGCVNFINNLKLHNIPFTIVSSGIGDIIELFLHKEGVSYYNIVTNFIDFENDTVRGFKKPFVSTYNKDQIVLPVKNKPNIILIGDAIEDSKMSDSIENKEIVLKIGFCSKTIKVEKYKQYYDIVLVDDQTMDVVQEIVSPLLFNKSKKEGNL</sequence>
<dbReference type="Pfam" id="PF05822">
    <property type="entry name" value="UMPH-1"/>
    <property type="match status" value="1"/>
</dbReference>
<evidence type="ECO:0000256" key="6">
    <source>
        <dbReference type="ARBA" id="ARBA00022801"/>
    </source>
</evidence>
<protein>
    <recommendedName>
        <fullName evidence="3">5'-nucleotidase</fullName>
        <ecNumber evidence="3">3.1.3.5</ecNumber>
    </recommendedName>
</protein>
<evidence type="ECO:0000256" key="7">
    <source>
        <dbReference type="ARBA" id="ARBA00022842"/>
    </source>
</evidence>
<evidence type="ECO:0000256" key="4">
    <source>
        <dbReference type="ARBA" id="ARBA00022723"/>
    </source>
</evidence>
<dbReference type="PANTHER" id="PTHR13045:SF0">
    <property type="entry name" value="7-METHYLGUANOSINE PHOSPHATE-SPECIFIC 5'-NUCLEOTIDASE"/>
    <property type="match status" value="1"/>
</dbReference>
<name>A0A1B6DH97_9HEMI</name>
<dbReference type="GO" id="GO:0000166">
    <property type="term" value="F:nucleotide binding"/>
    <property type="evidence" value="ECO:0007669"/>
    <property type="project" value="UniProtKB-KW"/>
</dbReference>
<dbReference type="PANTHER" id="PTHR13045">
    <property type="entry name" value="5'-NUCLEOTIDASE"/>
    <property type="match status" value="1"/>
</dbReference>
<dbReference type="SUPFAM" id="SSF56784">
    <property type="entry name" value="HAD-like"/>
    <property type="match status" value="1"/>
</dbReference>
<organism evidence="9">
    <name type="scientific">Clastoptera arizonana</name>
    <name type="common">Arizona spittle bug</name>
    <dbReference type="NCBI Taxonomy" id="38151"/>
    <lineage>
        <taxon>Eukaryota</taxon>
        <taxon>Metazoa</taxon>
        <taxon>Ecdysozoa</taxon>
        <taxon>Arthropoda</taxon>
        <taxon>Hexapoda</taxon>
        <taxon>Insecta</taxon>
        <taxon>Pterygota</taxon>
        <taxon>Neoptera</taxon>
        <taxon>Paraneoptera</taxon>
        <taxon>Hemiptera</taxon>
        <taxon>Auchenorrhyncha</taxon>
        <taxon>Cercopoidea</taxon>
        <taxon>Clastopteridae</taxon>
        <taxon>Clastoptera</taxon>
    </lineage>
</organism>
<dbReference type="InterPro" id="IPR006434">
    <property type="entry name" value="Pyrimidine_nucleotidase_eu"/>
</dbReference>
<keyword evidence="7" id="KW-0460">Magnesium</keyword>
<keyword evidence="4" id="KW-0479">Metal-binding</keyword>
<dbReference type="EC" id="3.1.3.5" evidence="3"/>
<dbReference type="GO" id="GO:0008253">
    <property type="term" value="F:5'-nucleotidase activity"/>
    <property type="evidence" value="ECO:0007669"/>
    <property type="project" value="UniProtKB-EC"/>
</dbReference>
<dbReference type="GO" id="GO:0009117">
    <property type="term" value="P:nucleotide metabolic process"/>
    <property type="evidence" value="ECO:0007669"/>
    <property type="project" value="UniProtKB-KW"/>
</dbReference>
<comment type="catalytic activity">
    <reaction evidence="1">
        <text>a ribonucleoside 5'-phosphate + H2O = a ribonucleoside + phosphate</text>
        <dbReference type="Rhea" id="RHEA:12484"/>
        <dbReference type="ChEBI" id="CHEBI:15377"/>
        <dbReference type="ChEBI" id="CHEBI:18254"/>
        <dbReference type="ChEBI" id="CHEBI:43474"/>
        <dbReference type="ChEBI" id="CHEBI:58043"/>
        <dbReference type="EC" id="3.1.3.5"/>
    </reaction>
</comment>
<feature type="non-terminal residue" evidence="9">
    <location>
        <position position="1"/>
    </location>
</feature>
<dbReference type="GO" id="GO:0000287">
    <property type="term" value="F:magnesium ion binding"/>
    <property type="evidence" value="ECO:0007669"/>
    <property type="project" value="InterPro"/>
</dbReference>
<accession>A0A1B6DH97</accession>
<evidence type="ECO:0000256" key="2">
    <source>
        <dbReference type="ARBA" id="ARBA00008389"/>
    </source>
</evidence>
<dbReference type="GO" id="GO:0005737">
    <property type="term" value="C:cytoplasm"/>
    <property type="evidence" value="ECO:0007669"/>
    <property type="project" value="InterPro"/>
</dbReference>
<keyword evidence="6" id="KW-0378">Hydrolase</keyword>
<dbReference type="InterPro" id="IPR036412">
    <property type="entry name" value="HAD-like_sf"/>
</dbReference>
<reference evidence="9" key="1">
    <citation type="submission" date="2015-12" db="EMBL/GenBank/DDBJ databases">
        <title>De novo transcriptome assembly of four potential Pierce s Disease insect vectors from Arizona vineyards.</title>
        <authorList>
            <person name="Tassone E.E."/>
        </authorList>
    </citation>
    <scope>NUCLEOTIDE SEQUENCE</scope>
</reference>
<evidence type="ECO:0000256" key="1">
    <source>
        <dbReference type="ARBA" id="ARBA00000815"/>
    </source>
</evidence>